<evidence type="ECO:0000256" key="3">
    <source>
        <dbReference type="ARBA" id="ARBA00022679"/>
    </source>
</evidence>
<dbReference type="Proteomes" id="UP000317982">
    <property type="component" value="Unassembled WGS sequence"/>
</dbReference>
<keyword evidence="2" id="KW-1003">Cell membrane</keyword>
<feature type="transmembrane region" description="Helical" evidence="8">
    <location>
        <begin position="369"/>
        <end position="391"/>
    </location>
</feature>
<dbReference type="GO" id="GO:0009103">
    <property type="term" value="P:lipopolysaccharide biosynthetic process"/>
    <property type="evidence" value="ECO:0007669"/>
    <property type="project" value="TreeGrafter"/>
</dbReference>
<proteinExistence type="predicted"/>
<sequence length="650" mass="69881">MSQPVCSRWLSGYWAAVAHSVPRPDRLGYRPALDGLRALAVTAVLVYHLGASWLPGGFLGVDLFFVLSGFLITTLLLDEWAARGRLDLGAFWLRRARRLLPPALLVVAAVMVVGWRTVDPSQLASLRSDGLWTLFYGANWHLIGSGQSYFDAFAAPSPLRHAWSLAIEEQFYLVWPLLLLVLVRVRRFLLPVIVGLIAVSAVLMAVRYSAEDPSRAYYGTDTRVFELLIGAAAAVVRPRVGRVLTAVAGAGVLVAFASMQDEWVGFYRGGAVAFAVVAAVLVVGTVAHPNRVLTARPVVALGLISYGVYLWHWPVYCWLDDAWLPTTTPGLLAHGAAKIALTLALSVTSYFVVEKPVRRGAFGLTGRRILLAAPTAIAAVAALTLAATAAATAPVTQVDERNVTALSTPRALVAPTASTELRLATVGDSVVKSLSPGLATAAEERGWSYTDASVSSCSVAGLLMLEEDGSPWSTGAVCPQVVTTVQQRLIDEDRPDVILVHSRWETYRVRGADGDPVDVGTPAHRQFVAAQLRLTMERLTSGGARVVWIDSTPMTESLCRRLGHDTGTCAHTAVDATVDAYTALRRQVAAEFHGRVTSLSLTDLLCDDERCPDSVDGRTLRPDGLHFTAETADAIVPDLLERVAAVTQLP</sequence>
<dbReference type="AlphaFoldDB" id="A0A545AGP6"/>
<keyword evidence="12" id="KW-1185">Reference proteome</keyword>
<evidence type="ECO:0000259" key="10">
    <source>
        <dbReference type="Pfam" id="PF19040"/>
    </source>
</evidence>
<evidence type="ECO:0000259" key="9">
    <source>
        <dbReference type="Pfam" id="PF01757"/>
    </source>
</evidence>
<evidence type="ECO:0000256" key="1">
    <source>
        <dbReference type="ARBA" id="ARBA00004651"/>
    </source>
</evidence>
<dbReference type="Pfam" id="PF01757">
    <property type="entry name" value="Acyl_transf_3"/>
    <property type="match status" value="1"/>
</dbReference>
<dbReference type="PANTHER" id="PTHR23028:SF53">
    <property type="entry name" value="ACYL_TRANSF_3 DOMAIN-CONTAINING PROTEIN"/>
    <property type="match status" value="1"/>
</dbReference>
<evidence type="ECO:0000256" key="2">
    <source>
        <dbReference type="ARBA" id="ARBA00022475"/>
    </source>
</evidence>
<dbReference type="GO" id="GO:0005886">
    <property type="term" value="C:plasma membrane"/>
    <property type="evidence" value="ECO:0007669"/>
    <property type="project" value="UniProtKB-SubCell"/>
</dbReference>
<dbReference type="InParanoid" id="A0A545AGP6"/>
<gene>
    <name evidence="11" type="ORF">FL583_34930</name>
</gene>
<feature type="transmembrane region" description="Helical" evidence="8">
    <location>
        <begin position="99"/>
        <end position="118"/>
    </location>
</feature>
<protein>
    <submittedName>
        <fullName evidence="11">Acyltransferase</fullName>
    </submittedName>
</protein>
<comment type="caution">
    <text evidence="11">The sequence shown here is derived from an EMBL/GenBank/DDBJ whole genome shotgun (WGS) entry which is preliminary data.</text>
</comment>
<accession>A0A545AGP6</accession>
<dbReference type="GO" id="GO:0016747">
    <property type="term" value="F:acyltransferase activity, transferring groups other than amino-acyl groups"/>
    <property type="evidence" value="ECO:0007669"/>
    <property type="project" value="InterPro"/>
</dbReference>
<keyword evidence="5 8" id="KW-1133">Transmembrane helix</keyword>
<evidence type="ECO:0000256" key="6">
    <source>
        <dbReference type="ARBA" id="ARBA00023136"/>
    </source>
</evidence>
<dbReference type="PANTHER" id="PTHR23028">
    <property type="entry name" value="ACETYLTRANSFERASE"/>
    <property type="match status" value="1"/>
</dbReference>
<dbReference type="SUPFAM" id="SSF52266">
    <property type="entry name" value="SGNH hydrolase"/>
    <property type="match status" value="1"/>
</dbReference>
<keyword evidence="6 8" id="KW-0472">Membrane</keyword>
<feature type="transmembrane region" description="Helical" evidence="8">
    <location>
        <begin position="293"/>
        <end position="311"/>
    </location>
</feature>
<dbReference type="Pfam" id="PF19040">
    <property type="entry name" value="SGNH"/>
    <property type="match status" value="1"/>
</dbReference>
<dbReference type="InterPro" id="IPR036514">
    <property type="entry name" value="SGNH_hydro_sf"/>
</dbReference>
<dbReference type="InterPro" id="IPR002656">
    <property type="entry name" value="Acyl_transf_3_dom"/>
</dbReference>
<feature type="transmembrane region" description="Helical" evidence="8">
    <location>
        <begin position="266"/>
        <end position="286"/>
    </location>
</feature>
<reference evidence="11 12" key="1">
    <citation type="submission" date="2019-07" db="EMBL/GenBank/DDBJ databases">
        <title>Cryptosporangium phraense sp. nov., isolated from plant litter.</title>
        <authorList>
            <person name="Suriyachadkun C."/>
        </authorList>
    </citation>
    <scope>NUCLEOTIDE SEQUENCE [LARGE SCALE GENOMIC DNA]</scope>
    <source>
        <strain evidence="11 12">A-T 5661</strain>
    </source>
</reference>
<evidence type="ECO:0000256" key="7">
    <source>
        <dbReference type="ARBA" id="ARBA00023315"/>
    </source>
</evidence>
<dbReference type="Gene3D" id="3.40.50.1110">
    <property type="entry name" value="SGNH hydrolase"/>
    <property type="match status" value="1"/>
</dbReference>
<keyword evidence="7 11" id="KW-0012">Acyltransferase</keyword>
<dbReference type="OrthoDB" id="3404679at2"/>
<dbReference type="EMBL" id="VIRS01000041">
    <property type="protein sequence ID" value="TQS40440.1"/>
    <property type="molecule type" value="Genomic_DNA"/>
</dbReference>
<evidence type="ECO:0000256" key="5">
    <source>
        <dbReference type="ARBA" id="ARBA00022989"/>
    </source>
</evidence>
<evidence type="ECO:0000256" key="8">
    <source>
        <dbReference type="SAM" id="Phobius"/>
    </source>
</evidence>
<evidence type="ECO:0000313" key="12">
    <source>
        <dbReference type="Proteomes" id="UP000317982"/>
    </source>
</evidence>
<keyword evidence="3 11" id="KW-0808">Transferase</keyword>
<comment type="subcellular location">
    <subcellularLocation>
        <location evidence="1">Cell membrane</location>
        <topology evidence="1">Multi-pass membrane protein</topology>
    </subcellularLocation>
</comment>
<feature type="transmembrane region" description="Helical" evidence="8">
    <location>
        <begin position="188"/>
        <end position="210"/>
    </location>
</feature>
<feature type="domain" description="Acyltransferase 3" evidence="9">
    <location>
        <begin position="31"/>
        <end position="348"/>
    </location>
</feature>
<feature type="transmembrane region" description="Helical" evidence="8">
    <location>
        <begin position="162"/>
        <end position="181"/>
    </location>
</feature>
<evidence type="ECO:0000256" key="4">
    <source>
        <dbReference type="ARBA" id="ARBA00022692"/>
    </source>
</evidence>
<feature type="domain" description="SGNH" evidence="10">
    <location>
        <begin position="420"/>
        <end position="639"/>
    </location>
</feature>
<feature type="transmembrane region" description="Helical" evidence="8">
    <location>
        <begin position="56"/>
        <end position="78"/>
    </location>
</feature>
<organism evidence="11 12">
    <name type="scientific">Cryptosporangium phraense</name>
    <dbReference type="NCBI Taxonomy" id="2593070"/>
    <lineage>
        <taxon>Bacteria</taxon>
        <taxon>Bacillati</taxon>
        <taxon>Actinomycetota</taxon>
        <taxon>Actinomycetes</taxon>
        <taxon>Cryptosporangiales</taxon>
        <taxon>Cryptosporangiaceae</taxon>
        <taxon>Cryptosporangium</taxon>
    </lineage>
</organism>
<keyword evidence="4 8" id="KW-0812">Transmembrane</keyword>
<dbReference type="InterPro" id="IPR050879">
    <property type="entry name" value="Acyltransferase_3"/>
</dbReference>
<dbReference type="InterPro" id="IPR043968">
    <property type="entry name" value="SGNH"/>
</dbReference>
<name>A0A545AGP6_9ACTN</name>
<feature type="transmembrane region" description="Helical" evidence="8">
    <location>
        <begin position="331"/>
        <end position="353"/>
    </location>
</feature>
<evidence type="ECO:0000313" key="11">
    <source>
        <dbReference type="EMBL" id="TQS40440.1"/>
    </source>
</evidence>